<evidence type="ECO:0000313" key="17">
    <source>
        <dbReference type="Proteomes" id="UP000321917"/>
    </source>
</evidence>
<dbReference type="InterPro" id="IPR050131">
    <property type="entry name" value="Peptidase_S8_subtilisin-like"/>
</dbReference>
<dbReference type="InterPro" id="IPR015500">
    <property type="entry name" value="Peptidase_S8_subtilisin-rel"/>
</dbReference>
<evidence type="ECO:0000256" key="6">
    <source>
        <dbReference type="ARBA" id="ARBA00022801"/>
    </source>
</evidence>
<dbReference type="PROSITE" id="PS00136">
    <property type="entry name" value="SUBTILASE_ASP"/>
    <property type="match status" value="1"/>
</dbReference>
<dbReference type="InterPro" id="IPR003137">
    <property type="entry name" value="PA_domain"/>
</dbReference>
<dbReference type="EMBL" id="VOLR01000002">
    <property type="protein sequence ID" value="TWX62607.1"/>
    <property type="molecule type" value="Genomic_DNA"/>
</dbReference>
<keyword evidence="5 11" id="KW-0732">Signal</keyword>
<dbReference type="GO" id="GO:0006508">
    <property type="term" value="P:proteolysis"/>
    <property type="evidence" value="ECO:0007669"/>
    <property type="project" value="UniProtKB-KW"/>
</dbReference>
<feature type="active site" description="Charge relay system" evidence="8 9">
    <location>
        <position position="585"/>
    </location>
</feature>
<keyword evidence="2" id="KW-0134">Cell wall</keyword>
<dbReference type="InterPro" id="IPR036852">
    <property type="entry name" value="Peptidase_S8/S53_dom_sf"/>
</dbReference>
<evidence type="ECO:0000256" key="4">
    <source>
        <dbReference type="ARBA" id="ARBA00022670"/>
    </source>
</evidence>
<dbReference type="PANTHER" id="PTHR43806:SF65">
    <property type="entry name" value="SERINE PROTEASE APRX"/>
    <property type="match status" value="1"/>
</dbReference>
<organism evidence="15 17">
    <name type="scientific">Colwellia hornerae</name>
    <dbReference type="NCBI Taxonomy" id="89402"/>
    <lineage>
        <taxon>Bacteria</taxon>
        <taxon>Pseudomonadati</taxon>
        <taxon>Pseudomonadota</taxon>
        <taxon>Gammaproteobacteria</taxon>
        <taxon>Alteromonadales</taxon>
        <taxon>Colwelliaceae</taxon>
        <taxon>Colwellia</taxon>
    </lineage>
</organism>
<dbReference type="EMBL" id="VOLQ01000002">
    <property type="protein sequence ID" value="TWX71518.1"/>
    <property type="molecule type" value="Genomic_DNA"/>
</dbReference>
<dbReference type="InterPro" id="IPR000209">
    <property type="entry name" value="Peptidase_S8/S53_dom"/>
</dbReference>
<dbReference type="InterPro" id="IPR046450">
    <property type="entry name" value="PA_dom_sf"/>
</dbReference>
<dbReference type="Pfam" id="PF02225">
    <property type="entry name" value="PA"/>
    <property type="match status" value="1"/>
</dbReference>
<dbReference type="SUPFAM" id="SSF52743">
    <property type="entry name" value="Subtilisin-like"/>
    <property type="match status" value="1"/>
</dbReference>
<dbReference type="Proteomes" id="UP000321917">
    <property type="component" value="Unassembled WGS sequence"/>
</dbReference>
<evidence type="ECO:0000256" key="3">
    <source>
        <dbReference type="ARBA" id="ARBA00022525"/>
    </source>
</evidence>
<evidence type="ECO:0000313" key="15">
    <source>
        <dbReference type="EMBL" id="TWX71518.1"/>
    </source>
</evidence>
<evidence type="ECO:0000256" key="8">
    <source>
        <dbReference type="PIRSR" id="PIRSR615500-1"/>
    </source>
</evidence>
<dbReference type="InterPro" id="IPR023828">
    <property type="entry name" value="Peptidase_S8_Ser-AS"/>
</dbReference>
<reference evidence="15 17" key="1">
    <citation type="submission" date="2019-07" db="EMBL/GenBank/DDBJ databases">
        <title>Genomes of sea-ice associated Colwellia species.</title>
        <authorList>
            <person name="Bowman J.P."/>
        </authorList>
    </citation>
    <scope>NUCLEOTIDE SEQUENCE [LARGE SCALE GENOMIC DNA]</scope>
    <source>
        <strain evidence="14 16">ACAM 607</strain>
        <strain evidence="15 17">IC036</strain>
    </source>
</reference>
<keyword evidence="4 9" id="KW-0645">Protease</keyword>
<dbReference type="PROSITE" id="PS00138">
    <property type="entry name" value="SUBTILASE_SER"/>
    <property type="match status" value="1"/>
</dbReference>
<dbReference type="SUPFAM" id="SSF52025">
    <property type="entry name" value="PA domain"/>
    <property type="match status" value="1"/>
</dbReference>
<dbReference type="Gene3D" id="2.60.120.380">
    <property type="match status" value="1"/>
</dbReference>
<dbReference type="InterPro" id="IPR023827">
    <property type="entry name" value="Peptidase_S8_Asp-AS"/>
</dbReference>
<gene>
    <name evidence="14" type="ORF">ESZ26_01895</name>
    <name evidence="15" type="ORF">ESZ27_01505</name>
</gene>
<dbReference type="GO" id="GO:0004252">
    <property type="term" value="F:serine-type endopeptidase activity"/>
    <property type="evidence" value="ECO:0007669"/>
    <property type="project" value="UniProtKB-UniRule"/>
</dbReference>
<evidence type="ECO:0000256" key="9">
    <source>
        <dbReference type="PROSITE-ProRule" id="PRU01240"/>
    </source>
</evidence>
<feature type="chain" id="PRO_5022807018" evidence="11">
    <location>
        <begin position="28"/>
        <end position="1180"/>
    </location>
</feature>
<feature type="active site" description="Charge relay system" evidence="8 9">
    <location>
        <position position="182"/>
    </location>
</feature>
<keyword evidence="6 9" id="KW-0378">Hydrolase</keyword>
<feature type="active site" description="Charge relay system" evidence="8 9">
    <location>
        <position position="231"/>
    </location>
</feature>
<evidence type="ECO:0000256" key="7">
    <source>
        <dbReference type="ARBA" id="ARBA00022825"/>
    </source>
</evidence>
<comment type="caution">
    <text evidence="15">The sequence shown here is derived from an EMBL/GenBank/DDBJ whole genome shotgun (WGS) entry which is preliminary data.</text>
</comment>
<sequence>MSKFFKKNGTHLFIAVALGATSTFSAAQSVIVELAQAPAAHKIYKARKAGTPLTNEQIQSYRSDLKAQQDNFLALLESRGIDAQVESASLAMPGGNALSVDYRYTLVFNGVTIDVNDASIAVLSALPEVKKVHQVRELSPSLDKSTAYTKAPKLYGQIAELGSYDDHREGFEGQGVYIAVIDTGIDWTNAMFGADATPPRHGALPPLAAANNNKVAYYLPITGEAMDAFGHGTHVAATAAGYLGYAPGPDSLPNTADDIAVHGVAPQAQLMGYQVCNVAGRCLSPATILALEDAVSPRSLTGYAKPVADVINLSLGGAGGPDDSTAVAASNAALAGVVVVAAAGNDGPGESTLGSPAAGRHVIAVAASNDPGVIPNSVEVLNEAGTAPDASVGAMSAALSSDSNAKQPITAPLAGRYVFAGLADTPEQVPVTVAGNICLVKRGSTAEAADNGTGLFANKAANCQAKGAIATVVYNSEAGDLGAVLAPAATPVVTISGTNGNILQSLGYDSAGVSMRSIQLNPMDPSMFEPGIAGFSSRGPIIGLGQIKADLAAPGVAILAATTKTGPPVASMADASGYTQASGTSMASPHVAGAAALVRQVNPDWSVATIRAALMNTATNPRYGDGTPKADNENNDSILAQGAGLIDVYAAAHAKAIMGVTGDGVIEPEFLASYSFGTLPVINNRITHHEPVTVTLKGLDAGEVTYQLSVANNRELEIDGLAVELSTDTLTVNANGEVTFDVNAVIDGDKVRNTWIERGNNDISHLQMMWYVIAERADGGETLRMPFYLKPTMSEPAGVVGNQSTAYQGTLLAGDNNAAAVAGVTYQDYPIDVDGSVFQLTADLNYTGNGVDDIDLFLLDPAGNELAKSTNSGEPEHITASVSMAGTYIVRVSGWANAPVDYDLVVTKALGGLAPTLAAPAADYTNNDDQSVDFDGNITLSWTANGGESGFEIEHSTDGVDFSPIALVDEMTSSYNVVNAANGLNHYRMRALFDGRIGYYVSMPSESVAVLVDRRSQEDITADIHTTMSNVNLTTGVFSLDLSMTNDSGNDYIPNIELTVFDIYSNSGNVKVINADSGGGSHGDFDYSKQLGSDEVFSSQEMTEIRTLQFSNTPTELFRFKVKVTAYKQRQSTTTNAAEIQAAEVASEPSLQQQVIQVIVNPLTGSVVSELVNDTANTLP</sequence>
<evidence type="ECO:0000313" key="14">
    <source>
        <dbReference type="EMBL" id="TWX62607.1"/>
    </source>
</evidence>
<dbReference type="PRINTS" id="PR00723">
    <property type="entry name" value="SUBTILISIN"/>
</dbReference>
<dbReference type="PROSITE" id="PS51892">
    <property type="entry name" value="SUBTILASE"/>
    <property type="match status" value="1"/>
</dbReference>
<keyword evidence="16" id="KW-1185">Reference proteome</keyword>
<feature type="domain" description="Peptidase S8/S53" evidence="12">
    <location>
        <begin position="173"/>
        <end position="627"/>
    </location>
</feature>
<evidence type="ECO:0000256" key="2">
    <source>
        <dbReference type="ARBA" id="ARBA00022512"/>
    </source>
</evidence>
<dbReference type="Gene3D" id="3.40.50.200">
    <property type="entry name" value="Peptidase S8/S53 domain"/>
    <property type="match status" value="1"/>
</dbReference>
<evidence type="ECO:0000259" key="12">
    <source>
        <dbReference type="Pfam" id="PF00082"/>
    </source>
</evidence>
<evidence type="ECO:0000256" key="5">
    <source>
        <dbReference type="ARBA" id="ARBA00022729"/>
    </source>
</evidence>
<keyword evidence="3" id="KW-0964">Secreted</keyword>
<evidence type="ECO:0000256" key="10">
    <source>
        <dbReference type="RuleBase" id="RU003355"/>
    </source>
</evidence>
<dbReference type="Gene3D" id="3.50.30.30">
    <property type="match status" value="1"/>
</dbReference>
<protein>
    <submittedName>
        <fullName evidence="15">S8 family serine peptidase</fullName>
    </submittedName>
</protein>
<dbReference type="Pfam" id="PF00082">
    <property type="entry name" value="Peptidase_S8"/>
    <property type="match status" value="1"/>
</dbReference>
<dbReference type="PANTHER" id="PTHR43806">
    <property type="entry name" value="PEPTIDASE S8"/>
    <property type="match status" value="1"/>
</dbReference>
<feature type="domain" description="PA" evidence="13">
    <location>
        <begin position="423"/>
        <end position="503"/>
    </location>
</feature>
<evidence type="ECO:0000256" key="1">
    <source>
        <dbReference type="ARBA" id="ARBA00011073"/>
    </source>
</evidence>
<name>A0A5C6QSF3_9GAMM</name>
<dbReference type="OrthoDB" id="614750at2"/>
<dbReference type="Proteomes" id="UP000321525">
    <property type="component" value="Unassembled WGS sequence"/>
</dbReference>
<dbReference type="AlphaFoldDB" id="A0A5C6QSF3"/>
<evidence type="ECO:0000259" key="13">
    <source>
        <dbReference type="Pfam" id="PF02225"/>
    </source>
</evidence>
<dbReference type="InterPro" id="IPR013783">
    <property type="entry name" value="Ig-like_fold"/>
</dbReference>
<evidence type="ECO:0000313" key="16">
    <source>
        <dbReference type="Proteomes" id="UP000321525"/>
    </source>
</evidence>
<dbReference type="Gene3D" id="2.60.40.10">
    <property type="entry name" value="Immunoglobulins"/>
    <property type="match status" value="1"/>
</dbReference>
<evidence type="ECO:0000256" key="11">
    <source>
        <dbReference type="SAM" id="SignalP"/>
    </source>
</evidence>
<accession>A0A5C6QSF3</accession>
<keyword evidence="7 9" id="KW-0720">Serine protease</keyword>
<comment type="similarity">
    <text evidence="1 9 10">Belongs to the peptidase S8 family.</text>
</comment>
<feature type="signal peptide" evidence="11">
    <location>
        <begin position="1"/>
        <end position="27"/>
    </location>
</feature>
<proteinExistence type="inferred from homology"/>
<dbReference type="RefSeq" id="WP_146797238.1">
    <property type="nucleotide sequence ID" value="NZ_VOLP01000003.1"/>
</dbReference>